<proteinExistence type="predicted"/>
<reference evidence="1" key="1">
    <citation type="journal article" date="2014" name="Front. Microbiol.">
        <title>High frequency of phylogenetically diverse reductive dehalogenase-homologous genes in deep subseafloor sedimentary metagenomes.</title>
        <authorList>
            <person name="Kawai M."/>
            <person name="Futagami T."/>
            <person name="Toyoda A."/>
            <person name="Takaki Y."/>
            <person name="Nishi S."/>
            <person name="Hori S."/>
            <person name="Arai W."/>
            <person name="Tsubouchi T."/>
            <person name="Morono Y."/>
            <person name="Uchiyama I."/>
            <person name="Ito T."/>
            <person name="Fujiyama A."/>
            <person name="Inagaki F."/>
            <person name="Takami H."/>
        </authorList>
    </citation>
    <scope>NUCLEOTIDE SEQUENCE</scope>
    <source>
        <strain evidence="1">Expedition CK06-06</strain>
    </source>
</reference>
<dbReference type="SUPFAM" id="SSF48150">
    <property type="entry name" value="DNA-glycosylase"/>
    <property type="match status" value="1"/>
</dbReference>
<dbReference type="PANTHER" id="PTHR30037:SF4">
    <property type="entry name" value="DNA-3-METHYLADENINE GLYCOSYLASE I"/>
    <property type="match status" value="1"/>
</dbReference>
<dbReference type="PANTHER" id="PTHR30037">
    <property type="entry name" value="DNA-3-METHYLADENINE GLYCOSYLASE 1"/>
    <property type="match status" value="1"/>
</dbReference>
<evidence type="ECO:0000313" key="1">
    <source>
        <dbReference type="EMBL" id="GAH17279.1"/>
    </source>
</evidence>
<dbReference type="GO" id="GO:0006284">
    <property type="term" value="P:base-excision repair"/>
    <property type="evidence" value="ECO:0007669"/>
    <property type="project" value="InterPro"/>
</dbReference>
<name>X1EJH0_9ZZZZ</name>
<evidence type="ECO:0008006" key="2">
    <source>
        <dbReference type="Google" id="ProtNLM"/>
    </source>
</evidence>
<dbReference type="Pfam" id="PF03352">
    <property type="entry name" value="Adenine_glyco"/>
    <property type="match status" value="1"/>
</dbReference>
<dbReference type="AlphaFoldDB" id="X1EJH0"/>
<dbReference type="InterPro" id="IPR011257">
    <property type="entry name" value="DNA_glycosylase"/>
</dbReference>
<dbReference type="InterPro" id="IPR052891">
    <property type="entry name" value="DNA-3mA_glycosylase"/>
</dbReference>
<dbReference type="Gene3D" id="1.10.340.30">
    <property type="entry name" value="Hypothetical protein, domain 2"/>
    <property type="match status" value="1"/>
</dbReference>
<gene>
    <name evidence="1" type="ORF">S01H4_56996</name>
</gene>
<feature type="non-terminal residue" evidence="1">
    <location>
        <position position="1"/>
    </location>
</feature>
<dbReference type="GO" id="GO:0008725">
    <property type="term" value="F:DNA-3-methyladenine glycosylase activity"/>
    <property type="evidence" value="ECO:0007669"/>
    <property type="project" value="InterPro"/>
</dbReference>
<organism evidence="1">
    <name type="scientific">marine sediment metagenome</name>
    <dbReference type="NCBI Taxonomy" id="412755"/>
    <lineage>
        <taxon>unclassified sequences</taxon>
        <taxon>metagenomes</taxon>
        <taxon>ecological metagenomes</taxon>
    </lineage>
</organism>
<accession>X1EJH0</accession>
<protein>
    <recommendedName>
        <fullName evidence="2">DNA-3-methyladenine glycosylase I</fullName>
    </recommendedName>
</protein>
<dbReference type="InterPro" id="IPR005019">
    <property type="entry name" value="Adenine_glyco"/>
</dbReference>
<comment type="caution">
    <text evidence="1">The sequence shown here is derived from an EMBL/GenBank/DDBJ whole genome shotgun (WGS) entry which is preliminary data.</text>
</comment>
<dbReference type="EMBL" id="BART01033100">
    <property type="protein sequence ID" value="GAH17279.1"/>
    <property type="molecule type" value="Genomic_DNA"/>
</dbReference>
<sequence length="141" mass="16443">RENYRKAFDDWDFNKIAKYGEKKKKELLQNEGIIRNRLKIKSTINNAKAFIQIIKEFGSFNKYIWGFVNGKPIINKIESMCEIPASTEISDKISKDLKKRGMNFVGSTIIYAFMQAVGLVNDHEISCFRYKEINNYKGCKI</sequence>